<keyword evidence="4 6" id="KW-0274">FAD</keyword>
<dbReference type="Gene3D" id="1.10.540.10">
    <property type="entry name" value="Acyl-CoA dehydrogenase/oxidase, N-terminal domain"/>
    <property type="match status" value="1"/>
</dbReference>
<evidence type="ECO:0000256" key="5">
    <source>
        <dbReference type="ARBA" id="ARBA00023002"/>
    </source>
</evidence>
<dbReference type="Proteomes" id="UP001060336">
    <property type="component" value="Chromosome"/>
</dbReference>
<proteinExistence type="inferred from homology"/>
<comment type="similarity">
    <text evidence="2 6">Belongs to the acyl-CoA dehydrogenase family.</text>
</comment>
<dbReference type="PANTHER" id="PTHR43884:SF12">
    <property type="entry name" value="ISOVALERYL-COA DEHYDROGENASE, MITOCHONDRIAL-RELATED"/>
    <property type="match status" value="1"/>
</dbReference>
<dbReference type="InterPro" id="IPR037069">
    <property type="entry name" value="AcylCoA_DH/ox_N_sf"/>
</dbReference>
<dbReference type="RefSeq" id="WP_257771690.1">
    <property type="nucleotide sequence ID" value="NZ_CP102480.1"/>
</dbReference>
<keyword evidence="3 6" id="KW-0285">Flavoprotein</keyword>
<keyword evidence="5 6" id="KW-0560">Oxidoreductase</keyword>
<dbReference type="PROSITE" id="PS00072">
    <property type="entry name" value="ACYL_COA_DH_1"/>
    <property type="match status" value="1"/>
</dbReference>
<feature type="domain" description="Acyl-CoA dehydrogenase/oxidase C-terminal" evidence="7">
    <location>
        <begin position="242"/>
        <end position="390"/>
    </location>
</feature>
<evidence type="ECO:0000259" key="7">
    <source>
        <dbReference type="Pfam" id="PF00441"/>
    </source>
</evidence>
<dbReference type="InterPro" id="IPR009075">
    <property type="entry name" value="AcylCo_DH/oxidase_C"/>
</dbReference>
<reference evidence="10" key="1">
    <citation type="submission" date="2022-08" db="EMBL/GenBank/DDBJ databases">
        <title>Nisaea acidiphila sp. nov., isolated from a marine algal debris and emended description of the genus Nisaea Urios et al. 2008.</title>
        <authorList>
            <person name="Kwon K."/>
        </authorList>
    </citation>
    <scope>NUCLEOTIDE SEQUENCE</scope>
    <source>
        <strain evidence="10">MEBiC11861</strain>
    </source>
</reference>
<dbReference type="InterPro" id="IPR006089">
    <property type="entry name" value="Acyl-CoA_DH_CS"/>
</dbReference>
<dbReference type="InterPro" id="IPR006091">
    <property type="entry name" value="Acyl-CoA_Oxase/DH_mid-dom"/>
</dbReference>
<dbReference type="Gene3D" id="1.20.140.10">
    <property type="entry name" value="Butyryl-CoA Dehydrogenase, subunit A, domain 3"/>
    <property type="match status" value="1"/>
</dbReference>
<name>A0A9J7AXC5_9PROT</name>
<dbReference type="InterPro" id="IPR036250">
    <property type="entry name" value="AcylCo_DH-like_C"/>
</dbReference>
<dbReference type="GO" id="GO:0050660">
    <property type="term" value="F:flavin adenine dinucleotide binding"/>
    <property type="evidence" value="ECO:0007669"/>
    <property type="project" value="InterPro"/>
</dbReference>
<dbReference type="InterPro" id="IPR009100">
    <property type="entry name" value="AcylCoA_DH/oxidase_NM_dom_sf"/>
</dbReference>
<feature type="domain" description="Acyl-CoA oxidase/dehydrogenase middle" evidence="8">
    <location>
        <begin position="134"/>
        <end position="229"/>
    </location>
</feature>
<evidence type="ECO:0000259" key="9">
    <source>
        <dbReference type="Pfam" id="PF02771"/>
    </source>
</evidence>
<keyword evidence="11" id="KW-1185">Reference proteome</keyword>
<evidence type="ECO:0000256" key="2">
    <source>
        <dbReference type="ARBA" id="ARBA00009347"/>
    </source>
</evidence>
<evidence type="ECO:0000256" key="4">
    <source>
        <dbReference type="ARBA" id="ARBA00022827"/>
    </source>
</evidence>
<comment type="cofactor">
    <cofactor evidence="1 6">
        <name>FAD</name>
        <dbReference type="ChEBI" id="CHEBI:57692"/>
    </cofactor>
</comment>
<sequence>MSAIAAANDTALDLEERAEQERMVLDAVERFLERDVAPYAHTLEADDAWPEEIVGKMCELGLFGATIGEEWGGLGLSATTYTKIVERVSRVWMSISGIFNSHLIMAAAVERSGTEAQKAAWLPRFATGELRGGIALTEPDAGTDLQAIRLRATKCDSGYKLNGTKMWISNAYHGHILAVLAKTDPDATPRHKGMSLFLVEKGDGFNVSKKLEKLGYKGIDSAGFTLDDCFVPEANLVGNIEGRGMQQILGGLELGRINVAARGVGIARACLEESVHYAQIRKTFGKPIAEHQAIQLKLADMATQVEAARLLVEQAAAAYDRHERCDMEAGMAKLFATEAALHNSLEAMRLHGAYGYAKEYNIERYYRDAPLLAIAEGTNEMQRLIIAKQLVQRSPA</sequence>
<evidence type="ECO:0000259" key="8">
    <source>
        <dbReference type="Pfam" id="PF02770"/>
    </source>
</evidence>
<dbReference type="Pfam" id="PF02770">
    <property type="entry name" value="Acyl-CoA_dh_M"/>
    <property type="match status" value="1"/>
</dbReference>
<dbReference type="PANTHER" id="PTHR43884">
    <property type="entry name" value="ACYL-COA DEHYDROGENASE"/>
    <property type="match status" value="1"/>
</dbReference>
<dbReference type="SUPFAM" id="SSF47203">
    <property type="entry name" value="Acyl-CoA dehydrogenase C-terminal domain-like"/>
    <property type="match status" value="1"/>
</dbReference>
<dbReference type="KEGG" id="naci:NUH88_09530"/>
<evidence type="ECO:0000256" key="6">
    <source>
        <dbReference type="RuleBase" id="RU362125"/>
    </source>
</evidence>
<organism evidence="10 11">
    <name type="scientific">Nisaea acidiphila</name>
    <dbReference type="NCBI Taxonomy" id="1862145"/>
    <lineage>
        <taxon>Bacteria</taxon>
        <taxon>Pseudomonadati</taxon>
        <taxon>Pseudomonadota</taxon>
        <taxon>Alphaproteobacteria</taxon>
        <taxon>Rhodospirillales</taxon>
        <taxon>Thalassobaculaceae</taxon>
        <taxon>Nisaea</taxon>
    </lineage>
</organism>
<gene>
    <name evidence="10" type="ORF">NUH88_09530</name>
</gene>
<evidence type="ECO:0000313" key="11">
    <source>
        <dbReference type="Proteomes" id="UP001060336"/>
    </source>
</evidence>
<feature type="domain" description="Acyl-CoA dehydrogenase/oxidase N-terminal" evidence="9">
    <location>
        <begin position="19"/>
        <end position="129"/>
    </location>
</feature>
<dbReference type="FunFam" id="1.20.140.10:FF:000001">
    <property type="entry name" value="Acyl-CoA dehydrogenase"/>
    <property type="match status" value="1"/>
</dbReference>
<dbReference type="SUPFAM" id="SSF56645">
    <property type="entry name" value="Acyl-CoA dehydrogenase NM domain-like"/>
    <property type="match status" value="1"/>
</dbReference>
<dbReference type="Gene3D" id="2.40.110.10">
    <property type="entry name" value="Butyryl-CoA Dehydrogenase, subunit A, domain 2"/>
    <property type="match status" value="1"/>
</dbReference>
<protein>
    <submittedName>
        <fullName evidence="10">Acyl-CoA dehydrogenase family protein</fullName>
    </submittedName>
</protein>
<dbReference type="AlphaFoldDB" id="A0A9J7AXC5"/>
<dbReference type="PIRSF" id="PIRSF016578">
    <property type="entry name" value="HsaA"/>
    <property type="match status" value="1"/>
</dbReference>
<dbReference type="EMBL" id="CP102480">
    <property type="protein sequence ID" value="UUX51928.1"/>
    <property type="molecule type" value="Genomic_DNA"/>
</dbReference>
<evidence type="ECO:0000313" key="10">
    <source>
        <dbReference type="EMBL" id="UUX51928.1"/>
    </source>
</evidence>
<dbReference type="InterPro" id="IPR013786">
    <property type="entry name" value="AcylCoA_DH/ox_N"/>
</dbReference>
<accession>A0A9J7AXC5</accession>
<dbReference type="GO" id="GO:0003995">
    <property type="term" value="F:acyl-CoA dehydrogenase activity"/>
    <property type="evidence" value="ECO:0007669"/>
    <property type="project" value="InterPro"/>
</dbReference>
<evidence type="ECO:0000256" key="3">
    <source>
        <dbReference type="ARBA" id="ARBA00022630"/>
    </source>
</evidence>
<dbReference type="InterPro" id="IPR046373">
    <property type="entry name" value="Acyl-CoA_Oxase/DH_mid-dom_sf"/>
</dbReference>
<dbReference type="Pfam" id="PF02771">
    <property type="entry name" value="Acyl-CoA_dh_N"/>
    <property type="match status" value="1"/>
</dbReference>
<dbReference type="Pfam" id="PF00441">
    <property type="entry name" value="Acyl-CoA_dh_1"/>
    <property type="match status" value="1"/>
</dbReference>
<evidence type="ECO:0000256" key="1">
    <source>
        <dbReference type="ARBA" id="ARBA00001974"/>
    </source>
</evidence>